<dbReference type="GO" id="GO:0016020">
    <property type="term" value="C:membrane"/>
    <property type="evidence" value="ECO:0007669"/>
    <property type="project" value="UniProtKB-SubCell"/>
</dbReference>
<dbReference type="GeneID" id="68104240"/>
<keyword evidence="3 6" id="KW-1133">Transmembrane helix</keyword>
<dbReference type="PANTHER" id="PTHR10845:SF192">
    <property type="entry name" value="DOUBLE HIT, ISOFORM B"/>
    <property type="match status" value="1"/>
</dbReference>
<dbReference type="Pfam" id="PF00615">
    <property type="entry name" value="RGS"/>
    <property type="match status" value="1"/>
</dbReference>
<accession>A0AA88G9B9</accession>
<dbReference type="Gene3D" id="1.10.167.10">
    <property type="entry name" value="Regulator of G-protein Signalling 4, domain 2"/>
    <property type="match status" value="1"/>
</dbReference>
<name>A0AA88G9B9_NAELO</name>
<keyword evidence="2 6" id="KW-0812">Transmembrane</keyword>
<evidence type="ECO:0000256" key="5">
    <source>
        <dbReference type="ARBA" id="ARBA00023157"/>
    </source>
</evidence>
<protein>
    <recommendedName>
        <fullName evidence="11">GPS domain-containing protein</fullName>
    </recommendedName>
</protein>
<dbReference type="EMBL" id="PYSW02000051">
    <property type="protein sequence ID" value="KAG2373697.1"/>
    <property type="molecule type" value="Genomic_DNA"/>
</dbReference>
<dbReference type="InterPro" id="IPR044926">
    <property type="entry name" value="RGS_subdomain_2"/>
</dbReference>
<feature type="transmembrane region" description="Helical" evidence="6">
    <location>
        <begin position="449"/>
        <end position="471"/>
    </location>
</feature>
<comment type="caution">
    <text evidence="9">The sequence shown here is derived from an EMBL/GenBank/DDBJ whole genome shotgun (WGS) entry which is preliminary data.</text>
</comment>
<feature type="domain" description="GAIN-B" evidence="8">
    <location>
        <begin position="208"/>
        <end position="345"/>
    </location>
</feature>
<dbReference type="Pfam" id="PF01825">
    <property type="entry name" value="GPS"/>
    <property type="match status" value="1"/>
</dbReference>
<feature type="domain" description="RGS" evidence="7">
    <location>
        <begin position="720"/>
        <end position="788"/>
    </location>
</feature>
<gene>
    <name evidence="9" type="ORF">C9374_011786</name>
</gene>
<evidence type="ECO:0000259" key="7">
    <source>
        <dbReference type="PROSITE" id="PS50132"/>
    </source>
</evidence>
<feature type="transmembrane region" description="Helical" evidence="6">
    <location>
        <begin position="393"/>
        <end position="412"/>
    </location>
</feature>
<feature type="transmembrane region" description="Helical" evidence="6">
    <location>
        <begin position="511"/>
        <end position="532"/>
    </location>
</feature>
<evidence type="ECO:0000256" key="6">
    <source>
        <dbReference type="SAM" id="Phobius"/>
    </source>
</evidence>
<dbReference type="InterPro" id="IPR016137">
    <property type="entry name" value="RGS"/>
</dbReference>
<evidence type="ECO:0000256" key="3">
    <source>
        <dbReference type="ARBA" id="ARBA00022989"/>
    </source>
</evidence>
<feature type="transmembrane region" description="Helical" evidence="6">
    <location>
        <begin position="358"/>
        <end position="381"/>
    </location>
</feature>
<keyword evidence="5" id="KW-1015">Disulfide bond</keyword>
<dbReference type="SUPFAM" id="SSF48097">
    <property type="entry name" value="Regulator of G-protein signaling, RGS"/>
    <property type="match status" value="1"/>
</dbReference>
<evidence type="ECO:0000259" key="8">
    <source>
        <dbReference type="PROSITE" id="PS50221"/>
    </source>
</evidence>
<keyword evidence="4 6" id="KW-0472">Membrane</keyword>
<evidence type="ECO:0000256" key="2">
    <source>
        <dbReference type="ARBA" id="ARBA00022692"/>
    </source>
</evidence>
<dbReference type="SMART" id="SM00315">
    <property type="entry name" value="RGS"/>
    <property type="match status" value="1"/>
</dbReference>
<keyword evidence="10" id="KW-1185">Reference proteome</keyword>
<evidence type="ECO:0008006" key="11">
    <source>
        <dbReference type="Google" id="ProtNLM"/>
    </source>
</evidence>
<comment type="subcellular location">
    <subcellularLocation>
        <location evidence="1">Membrane</location>
    </subcellularLocation>
</comment>
<dbReference type="InterPro" id="IPR057244">
    <property type="entry name" value="GAIN_B"/>
</dbReference>
<dbReference type="InterPro" id="IPR000203">
    <property type="entry name" value="GPS"/>
</dbReference>
<evidence type="ECO:0000256" key="4">
    <source>
        <dbReference type="ARBA" id="ARBA00023136"/>
    </source>
</evidence>
<proteinExistence type="predicted"/>
<dbReference type="PROSITE" id="PS50132">
    <property type="entry name" value="RGS"/>
    <property type="match status" value="1"/>
</dbReference>
<dbReference type="InterPro" id="IPR036305">
    <property type="entry name" value="RGS_sf"/>
</dbReference>
<dbReference type="PROSITE" id="PS50221">
    <property type="entry name" value="GAIN_B"/>
    <property type="match status" value="1"/>
</dbReference>
<dbReference type="RefSeq" id="XP_044542871.1">
    <property type="nucleotide sequence ID" value="XM_044687479.1"/>
</dbReference>
<dbReference type="PANTHER" id="PTHR10845">
    <property type="entry name" value="REGULATOR OF G PROTEIN SIGNALING"/>
    <property type="match status" value="1"/>
</dbReference>
<feature type="transmembrane region" description="Helical" evidence="6">
    <location>
        <begin position="670"/>
        <end position="697"/>
    </location>
</feature>
<feature type="transmembrane region" description="Helical" evidence="6">
    <location>
        <begin position="628"/>
        <end position="650"/>
    </location>
</feature>
<reference evidence="9 10" key="1">
    <citation type="journal article" date="2018" name="BMC Genomics">
        <title>The genome of Naegleria lovaniensis, the basis for a comparative approach to unravel pathogenicity factors of the human pathogenic amoeba N. fowleri.</title>
        <authorList>
            <person name="Liechti N."/>
            <person name="Schurch N."/>
            <person name="Bruggmann R."/>
            <person name="Wittwer M."/>
        </authorList>
    </citation>
    <scope>NUCLEOTIDE SEQUENCE [LARGE SCALE GENOMIC DNA]</scope>
    <source>
        <strain evidence="9 10">ATCC 30569</strain>
    </source>
</reference>
<evidence type="ECO:0000313" key="9">
    <source>
        <dbReference type="EMBL" id="KAG2373697.1"/>
    </source>
</evidence>
<sequence length="879" mass="99666">TLEILIFIKDGMENEYIETISTVQISPFRGSSNDLIALIMNDTYIPLICLYDKSLDSSSEDILEHVALETAKRTVKGEDISGSLARLSVISSLNWTSTDVASIVSSHIGHVLNNATHVSKQEKANNGYVRNKLSIVDVSNMLAVTSNLLSKGFSSNITEFCESISSLVLNYQIPQISDSHVLQSTTWVTSELINVTVASFRQEKQLTSATQFSDVNLDLNYILNEYNGFSSEVGLSMIIYASDVKTDIYSLNNSIASFSKEFTFSKNGVVVPLTNLQRPIYIQFDSLLTIHNSSDISCRFWNETTLLWDNNGCKLFSFNNITGKITCECSHTTLFSAFVEQNSTSLSGEQRTQVSSLFITQIIFGCLYMIISLTLFCILLVFRKEQPITSRVWTPFIGTIALFVNSSLLLVIQRSVLLAGQNNMTFQQVEETPQSSTVQWENGDLTSNIIANIVTIISNTLTLTAVAAYLYQVIRYQLLKYFYEKMHLKFEKEKVALIKVVKYFISPKTMAVILVSFGIGNMVYWTLLVILIRCSVISRLTYTHVVSISYTCLIIIMGIGICGVVLLDFIMSKMSSKKNSDRVDIPISSTIGKKDFKTNVEKVLKPLHNFIHWLVVLDSPLFFRVEMLLFMIYFVCLVCSQIIGLSGLSFRAANNSNNPNILKNILTNDAISLIFEVLYIIVYLFVFGGYSLVVVLVNKIKKFKKIGPKGNEENVFRNNEMMNVLRHTEGKKLFANYCKKEFSLENYQLWTDLEHHEDIVKNQPLKNVKDFISLLYRKYIEPNAVSEVNIPSECRKQFIAMLQKLSTNNDNTSIELTTNASNDANLERENVKKCLDNLLEQIVLNLEDTFSRFYFSADYEYFSNIMKKQQEMMIQSNLI</sequence>
<feature type="transmembrane region" description="Helical" evidence="6">
    <location>
        <begin position="544"/>
        <end position="570"/>
    </location>
</feature>
<organism evidence="9 10">
    <name type="scientific">Naegleria lovaniensis</name>
    <name type="common">Amoeba</name>
    <dbReference type="NCBI Taxonomy" id="51637"/>
    <lineage>
        <taxon>Eukaryota</taxon>
        <taxon>Discoba</taxon>
        <taxon>Heterolobosea</taxon>
        <taxon>Tetramitia</taxon>
        <taxon>Eutetramitia</taxon>
        <taxon>Vahlkampfiidae</taxon>
        <taxon>Naegleria</taxon>
    </lineage>
</organism>
<evidence type="ECO:0000256" key="1">
    <source>
        <dbReference type="ARBA" id="ARBA00004370"/>
    </source>
</evidence>
<dbReference type="Proteomes" id="UP000816034">
    <property type="component" value="Unassembled WGS sequence"/>
</dbReference>
<evidence type="ECO:0000313" key="10">
    <source>
        <dbReference type="Proteomes" id="UP000816034"/>
    </source>
</evidence>
<dbReference type="AlphaFoldDB" id="A0AA88G9B9"/>
<feature type="non-terminal residue" evidence="9">
    <location>
        <position position="1"/>
    </location>
</feature>